<dbReference type="InterPro" id="IPR004452">
    <property type="entry name" value="LutB/LldF"/>
</dbReference>
<keyword evidence="1" id="KW-0813">Transport</keyword>
<evidence type="ECO:0000259" key="9">
    <source>
        <dbReference type="PROSITE" id="PS51379"/>
    </source>
</evidence>
<dbReference type="RefSeq" id="WP_279295796.1">
    <property type="nucleotide sequence ID" value="NZ_JAOTIF010000002.1"/>
</dbReference>
<feature type="compositionally biased region" description="Basic and acidic residues" evidence="8">
    <location>
        <begin position="465"/>
        <end position="477"/>
    </location>
</feature>
<dbReference type="InterPro" id="IPR009051">
    <property type="entry name" value="Helical_ferredxn"/>
</dbReference>
<organism evidence="10 11">
    <name type="scientific">Paraflavisolibacter caeni</name>
    <dbReference type="NCBI Taxonomy" id="2982496"/>
    <lineage>
        <taxon>Bacteria</taxon>
        <taxon>Pseudomonadati</taxon>
        <taxon>Bacteroidota</taxon>
        <taxon>Chitinophagia</taxon>
        <taxon>Chitinophagales</taxon>
        <taxon>Chitinophagaceae</taxon>
        <taxon>Paraflavisolibacter</taxon>
    </lineage>
</organism>
<evidence type="ECO:0000256" key="4">
    <source>
        <dbReference type="ARBA" id="ARBA00022737"/>
    </source>
</evidence>
<dbReference type="InterPro" id="IPR024569">
    <property type="entry name" value="LutB_C"/>
</dbReference>
<dbReference type="PANTHER" id="PTHR47153:SF2">
    <property type="entry name" value="LACTATE UTILIZATION PROTEIN B"/>
    <property type="match status" value="1"/>
</dbReference>
<evidence type="ECO:0000256" key="8">
    <source>
        <dbReference type="SAM" id="MobiDB-lite"/>
    </source>
</evidence>
<dbReference type="Pfam" id="PF02589">
    <property type="entry name" value="LUD_dom"/>
    <property type="match status" value="1"/>
</dbReference>
<dbReference type="Gene3D" id="3.40.50.10420">
    <property type="entry name" value="NagB/RpiA/CoA transferase-like"/>
    <property type="match status" value="1"/>
</dbReference>
<proteinExistence type="predicted"/>
<dbReference type="InterPro" id="IPR017900">
    <property type="entry name" value="4Fe4S_Fe_S_CS"/>
</dbReference>
<keyword evidence="6" id="KW-0408">Iron</keyword>
<sequence length="477" mass="53896">MKKDHAALADKFNQDEPRVDWHDETLWWIRQKRDKAAFGIPEWEELRETASRIKFNVLSNLSQYLEQFEKAALDNGVQVHWAADGEEHNRIVHSILQKHGVDRLVKSKSMLTEECHLNEYLQEHGVEVIDTDLGERIVQLAKEPPSHIVLPCIHWKKEEIGELFHQHLGTPKGNADPQYLTNAARLHLREKFLTRKLAITGVNFAVAETGEMVVCTNEGNADMGAHLADVHIACMGIEKIIPQRKHLGVFLRLLARSATGQPITTYSSHFKKPRKGQEMHIVLVDNGRSRQLGRPEFRNSLKCIRCGACFNTCPVYRRSGGHSYHNAVAGPIGAILAPNLDMKKNADLPFASTLCGSCSNVCPVKIDIHDQLYKWRQVLVKDGYVSSAKAASMKAMAATLSNPALFKIAGKLGRWTIKHAPFVVNNGLNPWFKNREMPEPPKESFREWYQKNRSGTPQPSAGREPQYKEPSKSKIPH</sequence>
<dbReference type="InterPro" id="IPR003741">
    <property type="entry name" value="LUD_dom"/>
</dbReference>
<dbReference type="InterPro" id="IPR017896">
    <property type="entry name" value="4Fe4S_Fe-S-bd"/>
</dbReference>
<dbReference type="Proteomes" id="UP001155483">
    <property type="component" value="Unassembled WGS sequence"/>
</dbReference>
<evidence type="ECO:0000313" key="10">
    <source>
        <dbReference type="EMBL" id="MCU7548348.1"/>
    </source>
</evidence>
<evidence type="ECO:0000256" key="3">
    <source>
        <dbReference type="ARBA" id="ARBA00022723"/>
    </source>
</evidence>
<dbReference type="InterPro" id="IPR037171">
    <property type="entry name" value="NagB/RpiA_transferase-like"/>
</dbReference>
<dbReference type="AlphaFoldDB" id="A0A9X3BH20"/>
<evidence type="ECO:0000256" key="6">
    <source>
        <dbReference type="ARBA" id="ARBA00023004"/>
    </source>
</evidence>
<dbReference type="SUPFAM" id="SSF46548">
    <property type="entry name" value="alpha-helical ferredoxin"/>
    <property type="match status" value="1"/>
</dbReference>
<evidence type="ECO:0000256" key="5">
    <source>
        <dbReference type="ARBA" id="ARBA00022982"/>
    </source>
</evidence>
<protein>
    <submittedName>
        <fullName evidence="10">Lactate utilization protein</fullName>
    </submittedName>
</protein>
<dbReference type="Gene3D" id="1.10.1060.10">
    <property type="entry name" value="Alpha-helical ferredoxin"/>
    <property type="match status" value="1"/>
</dbReference>
<evidence type="ECO:0000313" key="11">
    <source>
        <dbReference type="Proteomes" id="UP001155483"/>
    </source>
</evidence>
<keyword evidence="7" id="KW-0411">Iron-sulfur</keyword>
<dbReference type="SUPFAM" id="SSF100950">
    <property type="entry name" value="NagB/RpiA/CoA transferase-like"/>
    <property type="match status" value="1"/>
</dbReference>
<comment type="caution">
    <text evidence="10">The sequence shown here is derived from an EMBL/GenBank/DDBJ whole genome shotgun (WGS) entry which is preliminary data.</text>
</comment>
<dbReference type="GO" id="GO:0046872">
    <property type="term" value="F:metal ion binding"/>
    <property type="evidence" value="ECO:0007669"/>
    <property type="project" value="UniProtKB-KW"/>
</dbReference>
<dbReference type="InterPro" id="IPR024185">
    <property type="entry name" value="FTHF_cligase-like_sf"/>
</dbReference>
<keyword evidence="5" id="KW-0249">Electron transport</keyword>
<dbReference type="GO" id="GO:0051539">
    <property type="term" value="F:4 iron, 4 sulfur cluster binding"/>
    <property type="evidence" value="ECO:0007669"/>
    <property type="project" value="UniProtKB-KW"/>
</dbReference>
<dbReference type="EMBL" id="JAOTIF010000002">
    <property type="protein sequence ID" value="MCU7548348.1"/>
    <property type="molecule type" value="Genomic_DNA"/>
</dbReference>
<feature type="domain" description="4Fe-4S ferredoxin-type" evidence="9">
    <location>
        <begin position="293"/>
        <end position="323"/>
    </location>
</feature>
<keyword evidence="2" id="KW-0004">4Fe-4S</keyword>
<dbReference type="PROSITE" id="PS00198">
    <property type="entry name" value="4FE4S_FER_1"/>
    <property type="match status" value="1"/>
</dbReference>
<accession>A0A9X3BH20</accession>
<dbReference type="Pfam" id="PF11870">
    <property type="entry name" value="LutB_C"/>
    <property type="match status" value="1"/>
</dbReference>
<dbReference type="Pfam" id="PF13183">
    <property type="entry name" value="Fer4_8"/>
    <property type="match status" value="1"/>
</dbReference>
<evidence type="ECO:0000256" key="7">
    <source>
        <dbReference type="ARBA" id="ARBA00023014"/>
    </source>
</evidence>
<keyword evidence="3" id="KW-0479">Metal-binding</keyword>
<feature type="region of interest" description="Disordered" evidence="8">
    <location>
        <begin position="435"/>
        <end position="477"/>
    </location>
</feature>
<evidence type="ECO:0000256" key="1">
    <source>
        <dbReference type="ARBA" id="ARBA00022448"/>
    </source>
</evidence>
<evidence type="ECO:0000256" key="2">
    <source>
        <dbReference type="ARBA" id="ARBA00022485"/>
    </source>
</evidence>
<keyword evidence="11" id="KW-1185">Reference proteome</keyword>
<name>A0A9X3BH20_9BACT</name>
<reference evidence="10" key="2">
    <citation type="submission" date="2023-04" db="EMBL/GenBank/DDBJ databases">
        <title>Paracnuella aquatica gen. nov., sp. nov., a member of the family Chitinophagaceae isolated from a hot spring.</title>
        <authorList>
            <person name="Wang C."/>
        </authorList>
    </citation>
    <scope>NUCLEOTIDE SEQUENCE</scope>
    <source>
        <strain evidence="10">LB-8</strain>
    </source>
</reference>
<keyword evidence="4" id="KW-0677">Repeat</keyword>
<dbReference type="PANTHER" id="PTHR47153">
    <property type="entry name" value="LACTATE UTILIZATION PROTEIN B"/>
    <property type="match status" value="1"/>
</dbReference>
<dbReference type="PROSITE" id="PS51379">
    <property type="entry name" value="4FE4S_FER_2"/>
    <property type="match status" value="1"/>
</dbReference>
<gene>
    <name evidence="10" type="ORF">OCK74_04440</name>
</gene>
<feature type="compositionally biased region" description="Basic and acidic residues" evidence="8">
    <location>
        <begin position="435"/>
        <end position="450"/>
    </location>
</feature>
<dbReference type="GO" id="GO:0006089">
    <property type="term" value="P:lactate metabolic process"/>
    <property type="evidence" value="ECO:0007669"/>
    <property type="project" value="InterPro"/>
</dbReference>
<reference evidence="10" key="1">
    <citation type="submission" date="2022-09" db="EMBL/GenBank/DDBJ databases">
        <authorList>
            <person name="Yuan C."/>
            <person name="Ke Z."/>
        </authorList>
    </citation>
    <scope>NUCLEOTIDE SEQUENCE</scope>
    <source>
        <strain evidence="10">LB-8</strain>
    </source>
</reference>